<keyword evidence="4" id="KW-1185">Reference proteome</keyword>
<reference evidence="5" key="1">
    <citation type="submission" date="2025-08" db="UniProtKB">
        <authorList>
            <consortium name="RefSeq"/>
        </authorList>
    </citation>
    <scope>IDENTIFICATION</scope>
    <source>
        <tissue evidence="5">Muscle</tissue>
    </source>
</reference>
<evidence type="ECO:0000313" key="5">
    <source>
        <dbReference type="RefSeq" id="XP_022257133.1"/>
    </source>
</evidence>
<keyword evidence="1" id="KW-0770">Synapse</keyword>
<sequence length="153" mass="17748">MVYPNTTTEALREKFLEISVWNYDNYKPSEFLGEVILDLANESLIDERARWYKLHSHDKNRYPRDPSGKTRNILEKNGAGRKMTRLNYANGEVKFHPDHHQKFHKLYHRKSVASTESTKVSSQQRKVPMFPTTNLTAHPLMPQGCKGAGCNIF</sequence>
<dbReference type="PANTHER" id="PTHR12157:SF25">
    <property type="entry name" value="REGULATING SYNAPTIC MEMBRANE EXOCYTOSIS PROTEIN 3"/>
    <property type="match status" value="1"/>
</dbReference>
<dbReference type="RefSeq" id="XP_022257133.1">
    <property type="nucleotide sequence ID" value="XM_022401425.1"/>
</dbReference>
<proteinExistence type="predicted"/>
<accession>A0ABM1TMM7</accession>
<gene>
    <name evidence="5" type="primary">LOC111089261</name>
</gene>
<dbReference type="SUPFAM" id="SSF49562">
    <property type="entry name" value="C2 domain (Calcium/lipid-binding domain, CaLB)"/>
    <property type="match status" value="1"/>
</dbReference>
<comment type="subcellular location">
    <subcellularLocation>
        <location evidence="2">Synapse</location>
    </subcellularLocation>
</comment>
<evidence type="ECO:0000259" key="3">
    <source>
        <dbReference type="Pfam" id="PF00168"/>
    </source>
</evidence>
<feature type="domain" description="C2" evidence="3">
    <location>
        <begin position="11"/>
        <end position="54"/>
    </location>
</feature>
<dbReference type="GeneID" id="111089261"/>
<organism evidence="4 5">
    <name type="scientific">Limulus polyphemus</name>
    <name type="common">Atlantic horseshoe crab</name>
    <dbReference type="NCBI Taxonomy" id="6850"/>
    <lineage>
        <taxon>Eukaryota</taxon>
        <taxon>Metazoa</taxon>
        <taxon>Ecdysozoa</taxon>
        <taxon>Arthropoda</taxon>
        <taxon>Chelicerata</taxon>
        <taxon>Merostomata</taxon>
        <taxon>Xiphosura</taxon>
        <taxon>Limulidae</taxon>
        <taxon>Limulus</taxon>
    </lineage>
</organism>
<dbReference type="PANTHER" id="PTHR12157">
    <property type="entry name" value="REGULATING SYNAPTIC MEMBRANE EXOCYTOSIS PROTEIN"/>
    <property type="match status" value="1"/>
</dbReference>
<dbReference type="Gene3D" id="2.60.40.150">
    <property type="entry name" value="C2 domain"/>
    <property type="match status" value="1"/>
</dbReference>
<evidence type="ECO:0000256" key="1">
    <source>
        <dbReference type="ARBA" id="ARBA00023018"/>
    </source>
</evidence>
<dbReference type="InterPro" id="IPR000008">
    <property type="entry name" value="C2_dom"/>
</dbReference>
<dbReference type="Pfam" id="PF00168">
    <property type="entry name" value="C2"/>
    <property type="match status" value="1"/>
</dbReference>
<dbReference type="Proteomes" id="UP000694941">
    <property type="component" value="Unplaced"/>
</dbReference>
<evidence type="ECO:0000256" key="2">
    <source>
        <dbReference type="ARBA" id="ARBA00034103"/>
    </source>
</evidence>
<dbReference type="InterPro" id="IPR039032">
    <property type="entry name" value="Rim-like"/>
</dbReference>
<evidence type="ECO:0000313" key="4">
    <source>
        <dbReference type="Proteomes" id="UP000694941"/>
    </source>
</evidence>
<dbReference type="InterPro" id="IPR035892">
    <property type="entry name" value="C2_domain_sf"/>
</dbReference>
<protein>
    <submittedName>
        <fullName evidence="5">Protein piccolo-like</fullName>
    </submittedName>
</protein>
<name>A0ABM1TMM7_LIMPO</name>